<feature type="compositionally biased region" description="Low complexity" evidence="1">
    <location>
        <begin position="32"/>
        <end position="50"/>
    </location>
</feature>
<dbReference type="EMBL" id="MOOB01000088">
    <property type="protein sequence ID" value="OQE73362.1"/>
    <property type="molecule type" value="Genomic_DNA"/>
</dbReference>
<sequence>MLTHIVCLAASKEKDLRNEAEEEASTYGGEGPASALAPAQALLPLSLPEPGQQKDRIDLEKSHDLPRRNIFADSASKETRYSQKSIVRKHYQKDHDIQSDNPAHSGPGVEPLGPKPTIA</sequence>
<gene>
    <name evidence="2" type="ORF">PENNAL_c0088G00437</name>
</gene>
<comment type="caution">
    <text evidence="2">The sequence shown here is derived from an EMBL/GenBank/DDBJ whole genome shotgun (WGS) entry which is preliminary data.</text>
</comment>
<name>A0A1V6XDX7_PENNA</name>
<keyword evidence="3" id="KW-1185">Reference proteome</keyword>
<feature type="region of interest" description="Disordered" evidence="1">
    <location>
        <begin position="16"/>
        <end position="119"/>
    </location>
</feature>
<organism evidence="2 3">
    <name type="scientific">Penicillium nalgiovense</name>
    <dbReference type="NCBI Taxonomy" id="60175"/>
    <lineage>
        <taxon>Eukaryota</taxon>
        <taxon>Fungi</taxon>
        <taxon>Dikarya</taxon>
        <taxon>Ascomycota</taxon>
        <taxon>Pezizomycotina</taxon>
        <taxon>Eurotiomycetes</taxon>
        <taxon>Eurotiomycetidae</taxon>
        <taxon>Eurotiales</taxon>
        <taxon>Aspergillaceae</taxon>
        <taxon>Penicillium</taxon>
    </lineage>
</organism>
<feature type="compositionally biased region" description="Basic and acidic residues" evidence="1">
    <location>
        <begin position="52"/>
        <end position="67"/>
    </location>
</feature>
<evidence type="ECO:0000313" key="2">
    <source>
        <dbReference type="EMBL" id="OQE73362.1"/>
    </source>
</evidence>
<evidence type="ECO:0000313" key="3">
    <source>
        <dbReference type="Proteomes" id="UP000191691"/>
    </source>
</evidence>
<dbReference type="Proteomes" id="UP000191691">
    <property type="component" value="Unassembled WGS sequence"/>
</dbReference>
<dbReference type="AlphaFoldDB" id="A0A1V6XDX7"/>
<proteinExistence type="predicted"/>
<protein>
    <submittedName>
        <fullName evidence="2">Uncharacterized protein</fullName>
    </submittedName>
</protein>
<reference evidence="3" key="1">
    <citation type="journal article" date="2017" name="Nat. Microbiol.">
        <title>Global analysis of biosynthetic gene clusters reveals vast potential of secondary metabolite production in Penicillium species.</title>
        <authorList>
            <person name="Nielsen J.C."/>
            <person name="Grijseels S."/>
            <person name="Prigent S."/>
            <person name="Ji B."/>
            <person name="Dainat J."/>
            <person name="Nielsen K.F."/>
            <person name="Frisvad J.C."/>
            <person name="Workman M."/>
            <person name="Nielsen J."/>
        </authorList>
    </citation>
    <scope>NUCLEOTIDE SEQUENCE [LARGE SCALE GENOMIC DNA]</scope>
    <source>
        <strain evidence="3">IBT 13039</strain>
    </source>
</reference>
<evidence type="ECO:0000256" key="1">
    <source>
        <dbReference type="SAM" id="MobiDB-lite"/>
    </source>
</evidence>
<accession>A0A1V6XDX7</accession>